<dbReference type="InterPro" id="IPR001387">
    <property type="entry name" value="Cro/C1-type_HTH"/>
</dbReference>
<dbReference type="Gene3D" id="1.10.260.40">
    <property type="entry name" value="lambda repressor-like DNA-binding domains"/>
    <property type="match status" value="1"/>
</dbReference>
<dbReference type="RefSeq" id="WP_046090242.1">
    <property type="nucleotide sequence ID" value="NZ_LAKD02000101.1"/>
</dbReference>
<comment type="caution">
    <text evidence="2">The sequence shown here is derived from an EMBL/GenBank/DDBJ whole genome shotgun (WGS) entry which is preliminary data.</text>
</comment>
<dbReference type="PROSITE" id="PS50943">
    <property type="entry name" value="HTH_CROC1"/>
    <property type="match status" value="1"/>
</dbReference>
<dbReference type="OrthoDB" id="3462393at2"/>
<dbReference type="SMART" id="SM00530">
    <property type="entry name" value="HTH_XRE"/>
    <property type="match status" value="1"/>
</dbReference>
<evidence type="ECO:0000313" key="2">
    <source>
        <dbReference type="EMBL" id="OPF72854.1"/>
    </source>
</evidence>
<name>A0A1V4CXZ2_9ACTN</name>
<accession>A0A1V4CXZ2</accession>
<evidence type="ECO:0000259" key="1">
    <source>
        <dbReference type="PROSITE" id="PS50943"/>
    </source>
</evidence>
<keyword evidence="3" id="KW-1185">Reference proteome</keyword>
<dbReference type="CDD" id="cd00093">
    <property type="entry name" value="HTH_XRE"/>
    <property type="match status" value="1"/>
</dbReference>
<dbReference type="InterPro" id="IPR043917">
    <property type="entry name" value="DUF5753"/>
</dbReference>
<feature type="domain" description="HTH cro/C1-type" evidence="1">
    <location>
        <begin position="18"/>
        <end position="72"/>
    </location>
</feature>
<protein>
    <submittedName>
        <fullName evidence="2">Transcriptional regulator</fullName>
    </submittedName>
</protein>
<reference evidence="2" key="1">
    <citation type="submission" date="2016-12" db="EMBL/GenBank/DDBJ databases">
        <title>Genome sequence of Streptomyces antioxidans MUSC 164.</title>
        <authorList>
            <person name="Lee L.-H."/>
            <person name="Ser H.-L."/>
        </authorList>
    </citation>
    <scope>NUCLEOTIDE SEQUENCE [LARGE SCALE GENOMIC DNA]</scope>
    <source>
        <strain evidence="2">MUSC 164</strain>
    </source>
</reference>
<dbReference type="GO" id="GO:0003677">
    <property type="term" value="F:DNA binding"/>
    <property type="evidence" value="ECO:0007669"/>
    <property type="project" value="InterPro"/>
</dbReference>
<evidence type="ECO:0000313" key="3">
    <source>
        <dbReference type="Proteomes" id="UP000033615"/>
    </source>
</evidence>
<dbReference type="EMBL" id="LAKD02000101">
    <property type="protein sequence ID" value="OPF72854.1"/>
    <property type="molecule type" value="Genomic_DNA"/>
</dbReference>
<dbReference type="Proteomes" id="UP000033615">
    <property type="component" value="Unassembled WGS sequence"/>
</dbReference>
<sequence>MPMRSVPTARQLRLGTELRRLRERAGMSSTEAGSLLGTNQTAISNIEASRLGVSADRLRALARNYSCADQALIAALIDLSAQRKRGWWEEYREILPTGLLDLAELEHHAVALRTAYIAHIPGLLQTAEHAREIFRQVVPTLPPPEVEHRVSHRIKRQGILYRDKPTPLTAIVHEAALRMRFGGPDMARAQLQHILDMGEHGHIKVVVIPFEAGAFPGSGQSILYATGPVSQLDTVQLDTEHGSELLDAAAQLEKYRVVLDRMETVALPESRSRDLIQSIIRTLKGE</sequence>
<dbReference type="Pfam" id="PF13560">
    <property type="entry name" value="HTH_31"/>
    <property type="match status" value="1"/>
</dbReference>
<dbReference type="Pfam" id="PF19054">
    <property type="entry name" value="DUF5753"/>
    <property type="match status" value="1"/>
</dbReference>
<gene>
    <name evidence="2" type="ORF">VT50_0230030</name>
</gene>
<proteinExistence type="predicted"/>
<organism evidence="2 3">
    <name type="scientific">Streptomyces antioxidans</name>
    <dbReference type="NCBI Taxonomy" id="1507734"/>
    <lineage>
        <taxon>Bacteria</taxon>
        <taxon>Bacillati</taxon>
        <taxon>Actinomycetota</taxon>
        <taxon>Actinomycetes</taxon>
        <taxon>Kitasatosporales</taxon>
        <taxon>Streptomycetaceae</taxon>
        <taxon>Streptomyces</taxon>
    </lineage>
</organism>
<dbReference type="InterPro" id="IPR010982">
    <property type="entry name" value="Lambda_DNA-bd_dom_sf"/>
</dbReference>
<dbReference type="AlphaFoldDB" id="A0A1V4CXZ2"/>
<dbReference type="SUPFAM" id="SSF47413">
    <property type="entry name" value="lambda repressor-like DNA-binding domains"/>
    <property type="match status" value="1"/>
</dbReference>